<gene>
    <name evidence="1" type="ORF">CLV67_119205</name>
</gene>
<dbReference type="RefSeq" id="WP_106327046.1">
    <property type="nucleotide sequence ID" value="NZ_BOMO01000126.1"/>
</dbReference>
<sequence length="165" mass="18284">MVSLVLHEVDLGITPAARTVPWFTGKAEDFDAGSLHYSLFPARVTLSVGDLTIMGPRTMVPLFDFLAVLAFILPNVRDGKPASIGFTESADRIRLRPVGADDIDVTYLEARSHTGRRHRRERVSARADRGDLTRSFTTFLETGRALLIDAYPDLVRNPLFGKLTT</sequence>
<evidence type="ECO:0000313" key="1">
    <source>
        <dbReference type="EMBL" id="PRX16624.1"/>
    </source>
</evidence>
<name>A0A2T0K1G3_9ACTN</name>
<dbReference type="OrthoDB" id="3534729at2"/>
<dbReference type="EMBL" id="PVMZ01000019">
    <property type="protein sequence ID" value="PRX16624.1"/>
    <property type="molecule type" value="Genomic_DNA"/>
</dbReference>
<protein>
    <submittedName>
        <fullName evidence="1">Uncharacterized protein</fullName>
    </submittedName>
</protein>
<proteinExistence type="predicted"/>
<evidence type="ECO:0000313" key="2">
    <source>
        <dbReference type="Proteomes" id="UP000239415"/>
    </source>
</evidence>
<accession>A0A2T0K1G3</accession>
<organism evidence="1 2">
    <name type="scientific">Actinoplanes italicus</name>
    <dbReference type="NCBI Taxonomy" id="113567"/>
    <lineage>
        <taxon>Bacteria</taxon>
        <taxon>Bacillati</taxon>
        <taxon>Actinomycetota</taxon>
        <taxon>Actinomycetes</taxon>
        <taxon>Micromonosporales</taxon>
        <taxon>Micromonosporaceae</taxon>
        <taxon>Actinoplanes</taxon>
    </lineage>
</organism>
<keyword evidence="2" id="KW-1185">Reference proteome</keyword>
<dbReference type="AlphaFoldDB" id="A0A2T0K1G3"/>
<comment type="caution">
    <text evidence="1">The sequence shown here is derived from an EMBL/GenBank/DDBJ whole genome shotgun (WGS) entry which is preliminary data.</text>
</comment>
<dbReference type="Proteomes" id="UP000239415">
    <property type="component" value="Unassembled WGS sequence"/>
</dbReference>
<reference evidence="1 2" key="1">
    <citation type="submission" date="2018-03" db="EMBL/GenBank/DDBJ databases">
        <title>Genomic Encyclopedia of Archaeal and Bacterial Type Strains, Phase II (KMG-II): from individual species to whole genera.</title>
        <authorList>
            <person name="Goeker M."/>
        </authorList>
    </citation>
    <scope>NUCLEOTIDE SEQUENCE [LARGE SCALE GENOMIC DNA]</scope>
    <source>
        <strain evidence="1 2">DSM 43146</strain>
    </source>
</reference>